<evidence type="ECO:0000313" key="3">
    <source>
        <dbReference type="Proteomes" id="UP000199103"/>
    </source>
</evidence>
<evidence type="ECO:0000313" key="2">
    <source>
        <dbReference type="EMBL" id="SDS33284.1"/>
    </source>
</evidence>
<keyword evidence="3" id="KW-1185">Reference proteome</keyword>
<dbReference type="PANTHER" id="PTHR43682">
    <property type="entry name" value="LACTATE UTILIZATION PROTEIN C"/>
    <property type="match status" value="1"/>
</dbReference>
<reference evidence="2 3" key="1">
    <citation type="submission" date="2016-10" db="EMBL/GenBank/DDBJ databases">
        <authorList>
            <person name="de Groot N.N."/>
        </authorList>
    </citation>
    <scope>NUCLEOTIDE SEQUENCE [LARGE SCALE GENOMIC DNA]</scope>
    <source>
        <strain evidence="2 3">DSM 21800</strain>
    </source>
</reference>
<dbReference type="STRING" id="630515.SAMN04489812_1592"/>
<feature type="domain" description="LUD" evidence="1">
    <location>
        <begin position="118"/>
        <end position="215"/>
    </location>
</feature>
<evidence type="ECO:0000259" key="1">
    <source>
        <dbReference type="Pfam" id="PF02589"/>
    </source>
</evidence>
<dbReference type="InterPro" id="IPR037171">
    <property type="entry name" value="NagB/RpiA_transferase-like"/>
</dbReference>
<dbReference type="AlphaFoldDB" id="A0A1H1RBX9"/>
<name>A0A1H1RBX9_9ACTN</name>
<dbReference type="Pfam" id="PF02589">
    <property type="entry name" value="LUD_dom"/>
    <property type="match status" value="1"/>
</dbReference>
<accession>A0A1H1RBX9</accession>
<dbReference type="SUPFAM" id="SSF100950">
    <property type="entry name" value="NagB/RpiA/CoA transferase-like"/>
    <property type="match status" value="1"/>
</dbReference>
<protein>
    <submittedName>
        <fullName evidence="2">L-lactate dehydrogenase complex protein LldG</fullName>
    </submittedName>
</protein>
<dbReference type="EMBL" id="LT629772">
    <property type="protein sequence ID" value="SDS33284.1"/>
    <property type="molecule type" value="Genomic_DNA"/>
</dbReference>
<dbReference type="InterPro" id="IPR003741">
    <property type="entry name" value="LUD_dom"/>
</dbReference>
<dbReference type="InterPro" id="IPR024185">
    <property type="entry name" value="FTHF_cligase-like_sf"/>
</dbReference>
<dbReference type="Gene3D" id="3.40.50.10420">
    <property type="entry name" value="NagB/RpiA/CoA transferase-like"/>
    <property type="match status" value="1"/>
</dbReference>
<dbReference type="PANTHER" id="PTHR43682:SF1">
    <property type="entry name" value="LACTATE UTILIZATION PROTEIN C"/>
    <property type="match status" value="1"/>
</dbReference>
<gene>
    <name evidence="2" type="ORF">SAMN04489812_1592</name>
</gene>
<proteinExistence type="predicted"/>
<sequence>MVGANPRTGVPMSSREQVLAAVRGAIRDAAAPEVPRDYVRDLGLDRDGLIELFTERVDDYRAEVTAVQRSDLGRTIGAQLGRRQAGSVVVPDDLDPGLLTTVTCKVIKDAPDLAAGDLDGVDAVVTGSALGIAQTGTIVLDAGPIQGRRAISLVPDLHLCVVEADSIVGTVSEAVARLDATRPLTWISGPSATSDIELDRVEGVHGPRTLVVLIVTD</sequence>
<dbReference type="Proteomes" id="UP000199103">
    <property type="component" value="Chromosome I"/>
</dbReference>
<organism evidence="2 3">
    <name type="scientific">Microlunatus soli</name>
    <dbReference type="NCBI Taxonomy" id="630515"/>
    <lineage>
        <taxon>Bacteria</taxon>
        <taxon>Bacillati</taxon>
        <taxon>Actinomycetota</taxon>
        <taxon>Actinomycetes</taxon>
        <taxon>Propionibacteriales</taxon>
        <taxon>Propionibacteriaceae</taxon>
        <taxon>Microlunatus</taxon>
    </lineage>
</organism>